<accession>A0A4Y2P8T8</accession>
<sequence length="99" mass="11347">MPNPRTIFAQAEPLMGCGAKKPYDRAPITFATSLNKQSSWSVLSSTFSCPNTTWLDWCFTVQQREPRIRFGRLPFFRLAPNVNKIYNFGVSTTYQTSFI</sequence>
<keyword evidence="2" id="KW-1185">Reference proteome</keyword>
<dbReference type="AlphaFoldDB" id="A0A4Y2P8T8"/>
<name>A0A4Y2P8T8_ARAVE</name>
<evidence type="ECO:0000313" key="1">
    <source>
        <dbReference type="EMBL" id="GBN46657.1"/>
    </source>
</evidence>
<gene>
    <name evidence="1" type="ORF">AVEN_219424_1</name>
</gene>
<comment type="caution">
    <text evidence="1">The sequence shown here is derived from an EMBL/GenBank/DDBJ whole genome shotgun (WGS) entry which is preliminary data.</text>
</comment>
<reference evidence="1 2" key="1">
    <citation type="journal article" date="2019" name="Sci. Rep.">
        <title>Orb-weaving spider Araneus ventricosus genome elucidates the spidroin gene catalogue.</title>
        <authorList>
            <person name="Kono N."/>
            <person name="Nakamura H."/>
            <person name="Ohtoshi R."/>
            <person name="Moran D.A.P."/>
            <person name="Shinohara A."/>
            <person name="Yoshida Y."/>
            <person name="Fujiwara M."/>
            <person name="Mori M."/>
            <person name="Tomita M."/>
            <person name="Arakawa K."/>
        </authorList>
    </citation>
    <scope>NUCLEOTIDE SEQUENCE [LARGE SCALE GENOMIC DNA]</scope>
</reference>
<organism evidence="1 2">
    <name type="scientific">Araneus ventricosus</name>
    <name type="common">Orbweaver spider</name>
    <name type="synonym">Epeira ventricosa</name>
    <dbReference type="NCBI Taxonomy" id="182803"/>
    <lineage>
        <taxon>Eukaryota</taxon>
        <taxon>Metazoa</taxon>
        <taxon>Ecdysozoa</taxon>
        <taxon>Arthropoda</taxon>
        <taxon>Chelicerata</taxon>
        <taxon>Arachnida</taxon>
        <taxon>Araneae</taxon>
        <taxon>Araneomorphae</taxon>
        <taxon>Entelegynae</taxon>
        <taxon>Araneoidea</taxon>
        <taxon>Araneidae</taxon>
        <taxon>Araneus</taxon>
    </lineage>
</organism>
<evidence type="ECO:0000313" key="2">
    <source>
        <dbReference type="Proteomes" id="UP000499080"/>
    </source>
</evidence>
<dbReference type="Proteomes" id="UP000499080">
    <property type="component" value="Unassembled WGS sequence"/>
</dbReference>
<proteinExistence type="predicted"/>
<dbReference type="EMBL" id="BGPR01010529">
    <property type="protein sequence ID" value="GBN46657.1"/>
    <property type="molecule type" value="Genomic_DNA"/>
</dbReference>
<protein>
    <submittedName>
        <fullName evidence="1">Uncharacterized protein</fullName>
    </submittedName>
</protein>